<name>A0A067SU77_GALM3</name>
<organism evidence="2 3">
    <name type="scientific">Galerina marginata (strain CBS 339.88)</name>
    <dbReference type="NCBI Taxonomy" id="685588"/>
    <lineage>
        <taxon>Eukaryota</taxon>
        <taxon>Fungi</taxon>
        <taxon>Dikarya</taxon>
        <taxon>Basidiomycota</taxon>
        <taxon>Agaricomycotina</taxon>
        <taxon>Agaricomycetes</taxon>
        <taxon>Agaricomycetidae</taxon>
        <taxon>Agaricales</taxon>
        <taxon>Agaricineae</taxon>
        <taxon>Strophariaceae</taxon>
        <taxon>Galerina</taxon>
    </lineage>
</organism>
<feature type="compositionally biased region" description="Polar residues" evidence="1">
    <location>
        <begin position="119"/>
        <end position="131"/>
    </location>
</feature>
<dbReference type="EMBL" id="KL142383">
    <property type="protein sequence ID" value="KDR74450.1"/>
    <property type="molecule type" value="Genomic_DNA"/>
</dbReference>
<accession>A0A067SU77</accession>
<evidence type="ECO:0000256" key="1">
    <source>
        <dbReference type="SAM" id="MobiDB-lite"/>
    </source>
</evidence>
<protein>
    <submittedName>
        <fullName evidence="2">Uncharacterized protein</fullName>
    </submittedName>
</protein>
<dbReference type="Proteomes" id="UP000027222">
    <property type="component" value="Unassembled WGS sequence"/>
</dbReference>
<gene>
    <name evidence="2" type="ORF">GALMADRAFT_585958</name>
</gene>
<keyword evidence="3" id="KW-1185">Reference proteome</keyword>
<dbReference type="AlphaFoldDB" id="A0A067SU77"/>
<sequence length="140" mass="15103">MLVIKASCVPFSLCIGSGRGAEGHACAEGLKHRGQRLDDGNFAAALWIIFSATPRLAEVSAPTESFREIRLTHCPPCTALAIGLSNRPGQASQKLCNAVGRCLGRLSKTYRSKARTPRKSQTMNPTMSSLFFSPRSHEVS</sequence>
<feature type="region of interest" description="Disordered" evidence="1">
    <location>
        <begin position="111"/>
        <end position="140"/>
    </location>
</feature>
<dbReference type="HOGENOM" id="CLU_1835310_0_0_1"/>
<evidence type="ECO:0000313" key="3">
    <source>
        <dbReference type="Proteomes" id="UP000027222"/>
    </source>
</evidence>
<proteinExistence type="predicted"/>
<evidence type="ECO:0000313" key="2">
    <source>
        <dbReference type="EMBL" id="KDR74450.1"/>
    </source>
</evidence>
<reference evidence="3" key="1">
    <citation type="journal article" date="2014" name="Proc. Natl. Acad. Sci. U.S.A.">
        <title>Extensive sampling of basidiomycete genomes demonstrates inadequacy of the white-rot/brown-rot paradigm for wood decay fungi.</title>
        <authorList>
            <person name="Riley R."/>
            <person name="Salamov A.A."/>
            <person name="Brown D.W."/>
            <person name="Nagy L.G."/>
            <person name="Floudas D."/>
            <person name="Held B.W."/>
            <person name="Levasseur A."/>
            <person name="Lombard V."/>
            <person name="Morin E."/>
            <person name="Otillar R."/>
            <person name="Lindquist E.A."/>
            <person name="Sun H."/>
            <person name="LaButti K.M."/>
            <person name="Schmutz J."/>
            <person name="Jabbour D."/>
            <person name="Luo H."/>
            <person name="Baker S.E."/>
            <person name="Pisabarro A.G."/>
            <person name="Walton J.D."/>
            <person name="Blanchette R.A."/>
            <person name="Henrissat B."/>
            <person name="Martin F."/>
            <person name="Cullen D."/>
            <person name="Hibbett D.S."/>
            <person name="Grigoriev I.V."/>
        </authorList>
    </citation>
    <scope>NUCLEOTIDE SEQUENCE [LARGE SCALE GENOMIC DNA]</scope>
    <source>
        <strain evidence="3">CBS 339.88</strain>
    </source>
</reference>